<dbReference type="PANTHER" id="PTHR11474">
    <property type="entry name" value="TYROSINASE FAMILY MEMBER"/>
    <property type="match status" value="1"/>
</dbReference>
<feature type="chain" id="PRO_5039943730" evidence="2">
    <location>
        <begin position="26"/>
        <end position="494"/>
    </location>
</feature>
<feature type="domain" description="Tyrosinase copper-binding" evidence="3">
    <location>
        <begin position="220"/>
        <end position="231"/>
    </location>
</feature>
<evidence type="ECO:0000256" key="2">
    <source>
        <dbReference type="SAM" id="SignalP"/>
    </source>
</evidence>
<reference evidence="4" key="1">
    <citation type="journal article" date="2021" name="Sci. Rep.">
        <title>Diploid genomic architecture of Nitzschia inconspicua, an elite biomass production diatom.</title>
        <authorList>
            <person name="Oliver A."/>
            <person name="Podell S."/>
            <person name="Pinowska A."/>
            <person name="Traller J.C."/>
            <person name="Smith S.R."/>
            <person name="McClure R."/>
            <person name="Beliaev A."/>
            <person name="Bohutskyi P."/>
            <person name="Hill E.A."/>
            <person name="Rabines A."/>
            <person name="Zheng H."/>
            <person name="Allen L.Z."/>
            <person name="Kuo A."/>
            <person name="Grigoriev I.V."/>
            <person name="Allen A.E."/>
            <person name="Hazlebeck D."/>
            <person name="Allen E.E."/>
        </authorList>
    </citation>
    <scope>NUCLEOTIDE SEQUENCE</scope>
    <source>
        <strain evidence="4">Hildebrandi</strain>
    </source>
</reference>
<keyword evidence="1" id="KW-0186">Copper</keyword>
<sequence>MLGALYVRISIVTLVAVVSTSVANAQCSATRERRPWRLLSCTEQTTFMEALQSLKDAGVYDDFVMTHQWMNSDAHGVAEFLPWHRWFIHEFESALREYGNDPCITLPYWDWEQDAGDEFNAAVFQPQFFGSLTGRDDQTGACIWSTARGNCLRRSLDDRFAFWSLRRVLGMVVNFEQYTDNWDSTSNRMNGFRAALEGGPHANPHNFVGGTMISMAAPDDPLFYLHHANVDRIWAIWQDWMDHDQLHRDAYEVPIHYEGRWIDEPMSFPPTEVVDWDFRSDEIGDYPTPRDVLNMNDRIRVRYVEDQMARTLRYTPNSTWFESASTSEIWVNQCDEEDRRLTKERKLRFRRSHSLPSDEDVSLLQGASLRGRSDSVFQYVKDENQQLQQYEKIEPPTPSFSDDGQSFTTFISDLESCLKMNTFSRQDDRDAWGRLCEEMPLTATYAERMAAMAEDECDKNGNPFGATPQWIERMKMTNEIVAFECFHLPDRFET</sequence>
<keyword evidence="2" id="KW-0732">Signal</keyword>
<feature type="signal peptide" evidence="2">
    <location>
        <begin position="1"/>
        <end position="25"/>
    </location>
</feature>
<keyword evidence="5" id="KW-1185">Reference proteome</keyword>
<protein>
    <submittedName>
        <fullName evidence="4">Tyrosinase central domain containing protein</fullName>
    </submittedName>
</protein>
<evidence type="ECO:0000313" key="5">
    <source>
        <dbReference type="Proteomes" id="UP000693970"/>
    </source>
</evidence>
<dbReference type="AlphaFoldDB" id="A0A9K3PD30"/>
<accession>A0A9K3PD30</accession>
<reference evidence="4" key="2">
    <citation type="submission" date="2021-04" db="EMBL/GenBank/DDBJ databases">
        <authorList>
            <person name="Podell S."/>
        </authorList>
    </citation>
    <scope>NUCLEOTIDE SEQUENCE</scope>
    <source>
        <strain evidence="4">Hildebrandi</strain>
    </source>
</reference>
<dbReference type="Pfam" id="PF00264">
    <property type="entry name" value="Tyrosinase"/>
    <property type="match status" value="2"/>
</dbReference>
<dbReference type="InterPro" id="IPR002227">
    <property type="entry name" value="Tyrosinase_Cu-bd"/>
</dbReference>
<dbReference type="InterPro" id="IPR050316">
    <property type="entry name" value="Tyrosinase/Hemocyanin"/>
</dbReference>
<dbReference type="PANTHER" id="PTHR11474:SF126">
    <property type="entry name" value="TYROSINASE-LIKE PROTEIN TYR-1-RELATED"/>
    <property type="match status" value="1"/>
</dbReference>
<proteinExistence type="predicted"/>
<evidence type="ECO:0000313" key="4">
    <source>
        <dbReference type="EMBL" id="KAG7340664.1"/>
    </source>
</evidence>
<comment type="caution">
    <text evidence="4">The sequence shown here is derived from an EMBL/GenBank/DDBJ whole genome shotgun (WGS) entry which is preliminary data.</text>
</comment>
<dbReference type="Proteomes" id="UP000693970">
    <property type="component" value="Unassembled WGS sequence"/>
</dbReference>
<dbReference type="PROSITE" id="PS00498">
    <property type="entry name" value="TYROSINASE_2"/>
    <property type="match status" value="1"/>
</dbReference>
<evidence type="ECO:0000256" key="1">
    <source>
        <dbReference type="ARBA" id="ARBA00023008"/>
    </source>
</evidence>
<dbReference type="GO" id="GO:0016491">
    <property type="term" value="F:oxidoreductase activity"/>
    <property type="evidence" value="ECO:0007669"/>
    <property type="project" value="InterPro"/>
</dbReference>
<name>A0A9K3PD30_9STRA</name>
<evidence type="ECO:0000259" key="3">
    <source>
        <dbReference type="PROSITE" id="PS00498"/>
    </source>
</evidence>
<dbReference type="OrthoDB" id="61409at2759"/>
<organism evidence="4 5">
    <name type="scientific">Nitzschia inconspicua</name>
    <dbReference type="NCBI Taxonomy" id="303405"/>
    <lineage>
        <taxon>Eukaryota</taxon>
        <taxon>Sar</taxon>
        <taxon>Stramenopiles</taxon>
        <taxon>Ochrophyta</taxon>
        <taxon>Bacillariophyta</taxon>
        <taxon>Bacillariophyceae</taxon>
        <taxon>Bacillariophycidae</taxon>
        <taxon>Bacillariales</taxon>
        <taxon>Bacillariaceae</taxon>
        <taxon>Nitzschia</taxon>
    </lineage>
</organism>
<dbReference type="EMBL" id="JAGRRH010000027">
    <property type="protein sequence ID" value="KAG7340664.1"/>
    <property type="molecule type" value="Genomic_DNA"/>
</dbReference>
<gene>
    <name evidence="4" type="ORF">IV203_024207</name>
</gene>